<proteinExistence type="predicted"/>
<dbReference type="STRING" id="1142394.PSMK_27030"/>
<feature type="transmembrane region" description="Helical" evidence="6">
    <location>
        <begin position="181"/>
        <end position="204"/>
    </location>
</feature>
<dbReference type="AlphaFoldDB" id="I0IHX4"/>
<dbReference type="Proteomes" id="UP000007881">
    <property type="component" value="Chromosome"/>
</dbReference>
<reference evidence="7 8" key="1">
    <citation type="submission" date="2012-02" db="EMBL/GenBank/DDBJ databases">
        <title>Complete genome sequence of Phycisphaera mikurensis NBRC 102666.</title>
        <authorList>
            <person name="Ankai A."/>
            <person name="Hosoyama A."/>
            <person name="Terui Y."/>
            <person name="Sekine M."/>
            <person name="Fukai R."/>
            <person name="Kato Y."/>
            <person name="Nakamura S."/>
            <person name="Yamada-Narita S."/>
            <person name="Kawakoshi A."/>
            <person name="Fukunaga Y."/>
            <person name="Yamazaki S."/>
            <person name="Fujita N."/>
        </authorList>
    </citation>
    <scope>NUCLEOTIDE SEQUENCE [LARGE SCALE GENOMIC DNA]</scope>
    <source>
        <strain evidence="8">NBRC 102666 / KCTC 22515 / FYK2301M01</strain>
    </source>
</reference>
<feature type="transmembrane region" description="Helical" evidence="6">
    <location>
        <begin position="102"/>
        <end position="131"/>
    </location>
</feature>
<keyword evidence="2" id="KW-1003">Cell membrane</keyword>
<protein>
    <submittedName>
        <fullName evidence="7">Uncharacterized protein</fullName>
    </submittedName>
</protein>
<dbReference type="NCBIfam" id="TIGR00765">
    <property type="entry name" value="yihY_not_rbn"/>
    <property type="match status" value="1"/>
</dbReference>
<feature type="transmembrane region" description="Helical" evidence="6">
    <location>
        <begin position="35"/>
        <end position="59"/>
    </location>
</feature>
<evidence type="ECO:0000256" key="3">
    <source>
        <dbReference type="ARBA" id="ARBA00022692"/>
    </source>
</evidence>
<dbReference type="KEGG" id="phm:PSMK_27030"/>
<evidence type="ECO:0000256" key="6">
    <source>
        <dbReference type="SAM" id="Phobius"/>
    </source>
</evidence>
<dbReference type="InterPro" id="IPR017039">
    <property type="entry name" value="Virul_fac_BrkB"/>
</dbReference>
<dbReference type="Pfam" id="PF03631">
    <property type="entry name" value="Virul_fac_BrkB"/>
    <property type="match status" value="1"/>
</dbReference>
<feature type="transmembrane region" description="Helical" evidence="6">
    <location>
        <begin position="152"/>
        <end position="175"/>
    </location>
</feature>
<gene>
    <name evidence="7" type="ordered locus">PSMK_27030</name>
</gene>
<dbReference type="GO" id="GO:0005886">
    <property type="term" value="C:plasma membrane"/>
    <property type="evidence" value="ECO:0007669"/>
    <property type="project" value="UniProtKB-SubCell"/>
</dbReference>
<dbReference type="PANTHER" id="PTHR30213:SF1">
    <property type="entry name" value="INNER MEMBRANE PROTEIN YHJD"/>
    <property type="match status" value="1"/>
</dbReference>
<evidence type="ECO:0000256" key="5">
    <source>
        <dbReference type="ARBA" id="ARBA00023136"/>
    </source>
</evidence>
<keyword evidence="4 6" id="KW-1133">Transmembrane helix</keyword>
<dbReference type="eggNOG" id="COG1295">
    <property type="taxonomic scope" value="Bacteria"/>
</dbReference>
<organism evidence="7 8">
    <name type="scientific">Phycisphaera mikurensis (strain NBRC 102666 / KCTC 22515 / FYK2301M01)</name>
    <dbReference type="NCBI Taxonomy" id="1142394"/>
    <lineage>
        <taxon>Bacteria</taxon>
        <taxon>Pseudomonadati</taxon>
        <taxon>Planctomycetota</taxon>
        <taxon>Phycisphaerae</taxon>
        <taxon>Phycisphaerales</taxon>
        <taxon>Phycisphaeraceae</taxon>
        <taxon>Phycisphaera</taxon>
    </lineage>
</organism>
<feature type="transmembrane region" description="Helical" evidence="6">
    <location>
        <begin position="216"/>
        <end position="238"/>
    </location>
</feature>
<dbReference type="EMBL" id="AP012338">
    <property type="protein sequence ID" value="BAM04862.1"/>
    <property type="molecule type" value="Genomic_DNA"/>
</dbReference>
<keyword evidence="3 6" id="KW-0812">Transmembrane</keyword>
<keyword evidence="8" id="KW-1185">Reference proteome</keyword>
<evidence type="ECO:0000313" key="7">
    <source>
        <dbReference type="EMBL" id="BAM04862.1"/>
    </source>
</evidence>
<name>I0IHX4_PHYMF</name>
<evidence type="ECO:0000313" key="8">
    <source>
        <dbReference type="Proteomes" id="UP000007881"/>
    </source>
</evidence>
<comment type="subcellular location">
    <subcellularLocation>
        <location evidence="1">Cell membrane</location>
        <topology evidence="1">Multi-pass membrane protein</topology>
    </subcellularLocation>
</comment>
<dbReference type="HOGENOM" id="CLU_045539_5_1_0"/>
<sequence>MVRGPRRPAALRSGMTPYWNALKQAVLDFFNDRGFVWAAALAFYAALSFAPLVMLTLYATAQLGPDVQARVVEQFGDLLGGAAGDTLGEIIDNAEKRETSGFWATIVSVGVLIFSASGVFGQLQAALNAIWDVRAKPGNSILAFLRSRLLSLGMIGSLLFLLLLSLGASAVLNAVLGGFGLAWVVNQAVTLGVYLLLFAAMYKLLPDVRLTWRDTLISAAVTAVLFAVGKAGIGLYLGRAAVGSSYGAAGSLMALLVWVYYASVVVLFGAELSQSLFAEFDKRIKPSKHAERVPEQAAAI</sequence>
<dbReference type="PANTHER" id="PTHR30213">
    <property type="entry name" value="INNER MEMBRANE PROTEIN YHJD"/>
    <property type="match status" value="1"/>
</dbReference>
<evidence type="ECO:0000256" key="4">
    <source>
        <dbReference type="ARBA" id="ARBA00022989"/>
    </source>
</evidence>
<evidence type="ECO:0000256" key="1">
    <source>
        <dbReference type="ARBA" id="ARBA00004651"/>
    </source>
</evidence>
<evidence type="ECO:0000256" key="2">
    <source>
        <dbReference type="ARBA" id="ARBA00022475"/>
    </source>
</evidence>
<dbReference type="PIRSF" id="PIRSF035875">
    <property type="entry name" value="RNase_BN"/>
    <property type="match status" value="1"/>
</dbReference>
<accession>I0IHX4</accession>
<keyword evidence="5 6" id="KW-0472">Membrane</keyword>